<name>A0ACA9Q918_9GLOM</name>
<organism evidence="1 2">
    <name type="scientific">Dentiscutata heterogama</name>
    <dbReference type="NCBI Taxonomy" id="1316150"/>
    <lineage>
        <taxon>Eukaryota</taxon>
        <taxon>Fungi</taxon>
        <taxon>Fungi incertae sedis</taxon>
        <taxon>Mucoromycota</taxon>
        <taxon>Glomeromycotina</taxon>
        <taxon>Glomeromycetes</taxon>
        <taxon>Diversisporales</taxon>
        <taxon>Gigasporaceae</taxon>
        <taxon>Dentiscutata</taxon>
    </lineage>
</organism>
<dbReference type="EMBL" id="CAJVPU010042063">
    <property type="protein sequence ID" value="CAG8742818.1"/>
    <property type="molecule type" value="Genomic_DNA"/>
</dbReference>
<comment type="caution">
    <text evidence="1">The sequence shown here is derived from an EMBL/GenBank/DDBJ whole genome shotgun (WGS) entry which is preliminary data.</text>
</comment>
<proteinExistence type="predicted"/>
<evidence type="ECO:0000313" key="1">
    <source>
        <dbReference type="EMBL" id="CAG8742818.1"/>
    </source>
</evidence>
<reference evidence="1" key="1">
    <citation type="submission" date="2021-06" db="EMBL/GenBank/DDBJ databases">
        <authorList>
            <person name="Kallberg Y."/>
            <person name="Tangrot J."/>
            <person name="Rosling A."/>
        </authorList>
    </citation>
    <scope>NUCLEOTIDE SEQUENCE</scope>
    <source>
        <strain evidence="1">IL203A</strain>
    </source>
</reference>
<feature type="non-terminal residue" evidence="1">
    <location>
        <position position="158"/>
    </location>
</feature>
<feature type="non-terminal residue" evidence="1">
    <location>
        <position position="1"/>
    </location>
</feature>
<protein>
    <submittedName>
        <fullName evidence="1">5493_t:CDS:1</fullName>
    </submittedName>
</protein>
<accession>A0ACA9Q918</accession>
<gene>
    <name evidence="1" type="ORF">DHETER_LOCUS14157</name>
</gene>
<dbReference type="Proteomes" id="UP000789702">
    <property type="component" value="Unassembled WGS sequence"/>
</dbReference>
<evidence type="ECO:0000313" key="2">
    <source>
        <dbReference type="Proteomes" id="UP000789702"/>
    </source>
</evidence>
<keyword evidence="2" id="KW-1185">Reference proteome</keyword>
<sequence length="158" mass="17930">KTKITDNDRHIAKNQKLYESITPHTSRASTVNSTNEVQIYSDCEFPLKPAILDVEKSGRIKVEENFEDFTQLLKNTATLWNGSLTKGELVQFIGAVIIKPLYSRYQNSSILSTIVNKSNLYMKDQLPQPFAEKIVDHSNFTKHSIYTMNDLESASDVS</sequence>